<organism evidence="2 3">
    <name type="scientific">Lysinibacillus sphaericus</name>
    <name type="common">Bacillus sphaericus</name>
    <dbReference type="NCBI Taxonomy" id="1421"/>
    <lineage>
        <taxon>Bacteria</taxon>
        <taxon>Bacillati</taxon>
        <taxon>Bacillota</taxon>
        <taxon>Bacilli</taxon>
        <taxon>Bacillales</taxon>
        <taxon>Bacillaceae</taxon>
        <taxon>Lysinibacillus</taxon>
    </lineage>
</organism>
<dbReference type="Pfam" id="PF11667">
    <property type="entry name" value="DUF3267"/>
    <property type="match status" value="1"/>
</dbReference>
<feature type="transmembrane region" description="Helical" evidence="1">
    <location>
        <begin position="161"/>
        <end position="181"/>
    </location>
</feature>
<keyword evidence="1" id="KW-0812">Transmembrane</keyword>
<keyword evidence="1" id="KW-0472">Membrane</keyword>
<evidence type="ECO:0000256" key="1">
    <source>
        <dbReference type="SAM" id="Phobius"/>
    </source>
</evidence>
<dbReference type="InterPro" id="IPR021683">
    <property type="entry name" value="DUF3267"/>
</dbReference>
<feature type="transmembrane region" description="Helical" evidence="1">
    <location>
        <begin position="32"/>
        <end position="54"/>
    </location>
</feature>
<protein>
    <submittedName>
        <fullName evidence="2">DUF3267 domain-containing protein</fullName>
    </submittedName>
</protein>
<keyword evidence="1" id="KW-1133">Transmembrane helix</keyword>
<dbReference type="RefSeq" id="WP_142509559.1">
    <property type="nucleotide sequence ID" value="NZ_SADV01000012.1"/>
</dbReference>
<dbReference type="EMBL" id="SADV01000012">
    <property type="protein sequence ID" value="TQR30909.1"/>
    <property type="molecule type" value="Genomic_DNA"/>
</dbReference>
<accession>A0A544UEJ3</accession>
<reference evidence="2 3" key="1">
    <citation type="submission" date="2018-03" db="EMBL/GenBank/DDBJ databases">
        <title>Aerobic endospore-forming bacteria genome sequencing and assembly.</title>
        <authorList>
            <person name="Cavalcante D.A."/>
            <person name="Driks A."/>
            <person name="Putonti C."/>
            <person name="De-Souza M.T."/>
        </authorList>
    </citation>
    <scope>NUCLEOTIDE SEQUENCE [LARGE SCALE GENOMIC DNA]</scope>
    <source>
        <strain evidence="2 3">SDF0037</strain>
    </source>
</reference>
<name>A0A544UEJ3_LYSSH</name>
<evidence type="ECO:0000313" key="3">
    <source>
        <dbReference type="Proteomes" id="UP000317944"/>
    </source>
</evidence>
<comment type="caution">
    <text evidence="2">The sequence shown here is derived from an EMBL/GenBank/DDBJ whole genome shotgun (WGS) entry which is preliminary data.</text>
</comment>
<sequence>MKLLNKLPKSNPKLHVDFIKDGWIPMKEPKKLISAILLSIPLMIVASMISIGVINIFSSISLRDFGFTSAGLSITINLSVILGIVLLLIIHELLHLIFIPNFMKSEKTSVGLTLFGGFVITEEEISKSRYIFITIAPFMILSIIFPLIFSAFGLLTTTLKFLIILNSMGSSVDLLNLLLIMKQVPKNATLKCNGSNTYWKIAQTEQKGKDNE</sequence>
<feature type="transmembrane region" description="Helical" evidence="1">
    <location>
        <begin position="130"/>
        <end position="155"/>
    </location>
</feature>
<evidence type="ECO:0000313" key="2">
    <source>
        <dbReference type="EMBL" id="TQR30909.1"/>
    </source>
</evidence>
<dbReference type="Proteomes" id="UP000317944">
    <property type="component" value="Unassembled WGS sequence"/>
</dbReference>
<feature type="transmembrane region" description="Helical" evidence="1">
    <location>
        <begin position="74"/>
        <end position="99"/>
    </location>
</feature>
<dbReference type="OrthoDB" id="1778118at2"/>
<proteinExistence type="predicted"/>
<gene>
    <name evidence="2" type="ORF">C7Y47_15345</name>
</gene>
<dbReference type="AlphaFoldDB" id="A0A544UEJ3"/>